<dbReference type="Pfam" id="PF05176">
    <property type="entry name" value="ATP-synt_10"/>
    <property type="match status" value="1"/>
</dbReference>
<dbReference type="GO" id="GO:0005743">
    <property type="term" value="C:mitochondrial inner membrane"/>
    <property type="evidence" value="ECO:0007669"/>
    <property type="project" value="TreeGrafter"/>
</dbReference>
<name>A0A0L0F871_9EUKA</name>
<dbReference type="InterPro" id="IPR007849">
    <property type="entry name" value="ATP10"/>
</dbReference>
<reference evidence="1 2" key="1">
    <citation type="submission" date="2011-02" db="EMBL/GenBank/DDBJ databases">
        <title>The Genome Sequence of Sphaeroforma arctica JP610.</title>
        <authorList>
            <consortium name="The Broad Institute Genome Sequencing Platform"/>
            <person name="Russ C."/>
            <person name="Cuomo C."/>
            <person name="Young S.K."/>
            <person name="Zeng Q."/>
            <person name="Gargeya S."/>
            <person name="Alvarado L."/>
            <person name="Berlin A."/>
            <person name="Chapman S.B."/>
            <person name="Chen Z."/>
            <person name="Freedman E."/>
            <person name="Gellesch M."/>
            <person name="Goldberg J."/>
            <person name="Griggs A."/>
            <person name="Gujja S."/>
            <person name="Heilman E."/>
            <person name="Heiman D."/>
            <person name="Howarth C."/>
            <person name="Mehta T."/>
            <person name="Neiman D."/>
            <person name="Pearson M."/>
            <person name="Roberts A."/>
            <person name="Saif S."/>
            <person name="Shea T."/>
            <person name="Shenoy N."/>
            <person name="Sisk P."/>
            <person name="Stolte C."/>
            <person name="Sykes S."/>
            <person name="White J."/>
            <person name="Yandava C."/>
            <person name="Burger G."/>
            <person name="Gray M.W."/>
            <person name="Holland P.W.H."/>
            <person name="King N."/>
            <person name="Lang F.B.F."/>
            <person name="Roger A.J."/>
            <person name="Ruiz-Trillo I."/>
            <person name="Haas B."/>
            <person name="Nusbaum C."/>
            <person name="Birren B."/>
        </authorList>
    </citation>
    <scope>NUCLEOTIDE SEQUENCE [LARGE SCALE GENOMIC DNA]</scope>
    <source>
        <strain evidence="1 2">JP610</strain>
    </source>
</reference>
<sequence length="168" mass="18921">MAASDLTDAKESKALPTISGDTLSGRKLASLQPELDNKISLVLVAVRDIARPQLELYRTYFEENFASHSATQVIEVSLIERLLFRYLSFLMISNLKKVISDLDRQDKCLVSNANTDVIVEQLDISNPLFGYAYLVDGRGRIRWRAHGTPAGEELVILKDLTEKLIKRQ</sequence>
<evidence type="ECO:0000313" key="1">
    <source>
        <dbReference type="EMBL" id="KNC72922.1"/>
    </source>
</evidence>
<evidence type="ECO:0000313" key="2">
    <source>
        <dbReference type="Proteomes" id="UP000054560"/>
    </source>
</evidence>
<dbReference type="GO" id="GO:0033615">
    <property type="term" value="P:mitochondrial proton-transporting ATP synthase complex assembly"/>
    <property type="evidence" value="ECO:0007669"/>
    <property type="project" value="TreeGrafter"/>
</dbReference>
<dbReference type="AlphaFoldDB" id="A0A0L0F871"/>
<gene>
    <name evidence="1" type="ORF">SARC_14516</name>
</gene>
<dbReference type="Proteomes" id="UP000054560">
    <property type="component" value="Unassembled WGS sequence"/>
</dbReference>
<accession>A0A0L0F871</accession>
<dbReference type="eggNOG" id="ENOG502S66X">
    <property type="taxonomic scope" value="Eukaryota"/>
</dbReference>
<keyword evidence="2" id="KW-1185">Reference proteome</keyword>
<dbReference type="PANTHER" id="PTHR28106:SF1">
    <property type="entry name" value="MITOCHONDRIAL ATPASE COMPLEX SUBUNIT ATP10"/>
    <property type="match status" value="1"/>
</dbReference>
<dbReference type="PANTHER" id="PTHR28106">
    <property type="entry name" value="MITOCHONDRIAL ATPASE COMPLEX SUBUNIT ATP10"/>
    <property type="match status" value="1"/>
</dbReference>
<organism evidence="1 2">
    <name type="scientific">Sphaeroforma arctica JP610</name>
    <dbReference type="NCBI Taxonomy" id="667725"/>
    <lineage>
        <taxon>Eukaryota</taxon>
        <taxon>Ichthyosporea</taxon>
        <taxon>Ichthyophonida</taxon>
        <taxon>Sphaeroforma</taxon>
    </lineage>
</organism>
<dbReference type="GeneID" id="25915020"/>
<protein>
    <submittedName>
        <fullName evidence="1">Uncharacterized protein</fullName>
    </submittedName>
</protein>
<dbReference type="STRING" id="667725.A0A0L0F871"/>
<proteinExistence type="predicted"/>
<dbReference type="EMBL" id="KQ246322">
    <property type="protein sequence ID" value="KNC72922.1"/>
    <property type="molecule type" value="Genomic_DNA"/>
</dbReference>
<dbReference type="RefSeq" id="XP_014146824.1">
    <property type="nucleotide sequence ID" value="XM_014291349.1"/>
</dbReference>
<dbReference type="OrthoDB" id="17089at2759"/>